<sequence>MSPVCARGGPSALGKRDPPNRQLPDERRAVLAQRLQAAADAVLSGLREVAAARPRQTSPTW</sequence>
<dbReference type="Proteomes" id="UP000253318">
    <property type="component" value="Unassembled WGS sequence"/>
</dbReference>
<organism evidence="2 3">
    <name type="scientific">Marinitenerispora sediminis</name>
    <dbReference type="NCBI Taxonomy" id="1931232"/>
    <lineage>
        <taxon>Bacteria</taxon>
        <taxon>Bacillati</taxon>
        <taxon>Actinomycetota</taxon>
        <taxon>Actinomycetes</taxon>
        <taxon>Streptosporangiales</taxon>
        <taxon>Nocardiopsidaceae</taxon>
        <taxon>Marinitenerispora</taxon>
    </lineage>
</organism>
<evidence type="ECO:0000313" key="2">
    <source>
        <dbReference type="EMBL" id="RCV61778.1"/>
    </source>
</evidence>
<dbReference type="AlphaFoldDB" id="A0A368TA56"/>
<feature type="compositionally biased region" description="Basic and acidic residues" evidence="1">
    <location>
        <begin position="14"/>
        <end position="23"/>
    </location>
</feature>
<reference evidence="2 3" key="1">
    <citation type="submission" date="2018-04" db="EMBL/GenBank/DDBJ databases">
        <title>Novel actinobacteria from marine sediment.</title>
        <authorList>
            <person name="Ng Z.Y."/>
            <person name="Tan G.Y.A."/>
        </authorList>
    </citation>
    <scope>NUCLEOTIDE SEQUENCE [LARGE SCALE GENOMIC DNA]</scope>
    <source>
        <strain evidence="2 3">TPS81</strain>
    </source>
</reference>
<evidence type="ECO:0000256" key="1">
    <source>
        <dbReference type="SAM" id="MobiDB-lite"/>
    </source>
</evidence>
<feature type="region of interest" description="Disordered" evidence="1">
    <location>
        <begin position="1"/>
        <end position="23"/>
    </location>
</feature>
<dbReference type="EMBL" id="QEIN01000015">
    <property type="protein sequence ID" value="RCV61778.1"/>
    <property type="molecule type" value="Genomic_DNA"/>
</dbReference>
<evidence type="ECO:0000313" key="3">
    <source>
        <dbReference type="Proteomes" id="UP000253318"/>
    </source>
</evidence>
<gene>
    <name evidence="2" type="ORF">DEF24_03350</name>
</gene>
<accession>A0A368TA56</accession>
<name>A0A368TA56_9ACTN</name>
<dbReference type="RefSeq" id="WP_114397656.1">
    <property type="nucleotide sequence ID" value="NZ_QEIM01000043.1"/>
</dbReference>
<protein>
    <submittedName>
        <fullName evidence="2">Uncharacterized protein</fullName>
    </submittedName>
</protein>
<proteinExistence type="predicted"/>
<keyword evidence="3" id="KW-1185">Reference proteome</keyword>
<comment type="caution">
    <text evidence="2">The sequence shown here is derived from an EMBL/GenBank/DDBJ whole genome shotgun (WGS) entry which is preliminary data.</text>
</comment>